<dbReference type="SMART" id="SM00906">
    <property type="entry name" value="Fungal_trans"/>
    <property type="match status" value="1"/>
</dbReference>
<reference evidence="3" key="1">
    <citation type="submission" date="2011-11" db="EMBL/GenBank/DDBJ databases">
        <title>The Genome Sequence of Fusarium oxysporum Cotton.</title>
        <authorList>
            <consortium name="The Broad Institute Genome Sequencing Platform"/>
            <person name="Ma L.-J."/>
            <person name="Gale L.R."/>
            <person name="Schwartz D.C."/>
            <person name="Zhou S."/>
            <person name="Corby-Kistler H."/>
            <person name="Young S.K."/>
            <person name="Zeng Q."/>
            <person name="Gargeya S."/>
            <person name="Fitzgerald M."/>
            <person name="Haas B."/>
            <person name="Abouelleil A."/>
            <person name="Alvarado L."/>
            <person name="Arachchi H.M."/>
            <person name="Berlin A."/>
            <person name="Brown A."/>
            <person name="Chapman S.B."/>
            <person name="Chen Z."/>
            <person name="Dunbar C."/>
            <person name="Freedman E."/>
            <person name="Gearin G."/>
            <person name="Goldberg J."/>
            <person name="Griggs A."/>
            <person name="Gujja S."/>
            <person name="Heiman D."/>
            <person name="Howarth C."/>
            <person name="Larson L."/>
            <person name="Lui A."/>
            <person name="MacDonald P.J.P."/>
            <person name="Montmayeur A."/>
            <person name="Murphy C."/>
            <person name="Neiman D."/>
            <person name="Pearson M."/>
            <person name="Priest M."/>
            <person name="Roberts A."/>
            <person name="Saif S."/>
            <person name="Shea T."/>
            <person name="Shenoy N."/>
            <person name="Sisk P."/>
            <person name="Stolte C."/>
            <person name="Sykes S."/>
            <person name="Wortman J."/>
            <person name="Nusbaum C."/>
            <person name="Birren B."/>
        </authorList>
    </citation>
    <scope>NUCLEOTIDE SEQUENCE [LARGE SCALE GENOMIC DNA]</scope>
    <source>
        <strain evidence="3">25433</strain>
    </source>
</reference>
<dbReference type="PANTHER" id="PTHR47425:SF2">
    <property type="entry name" value="FARB-RELATED"/>
    <property type="match status" value="1"/>
</dbReference>
<name>X0KQD6_FUSOX</name>
<dbReference type="InterPro" id="IPR052761">
    <property type="entry name" value="Fungal_Detox/Toxin_TFs"/>
</dbReference>
<proteinExistence type="predicted"/>
<dbReference type="GO" id="GO:0003677">
    <property type="term" value="F:DNA binding"/>
    <property type="evidence" value="ECO:0007669"/>
    <property type="project" value="InterPro"/>
</dbReference>
<dbReference type="AlphaFoldDB" id="X0KQD6"/>
<dbReference type="HOGENOM" id="CLU_006329_2_2_1"/>
<protein>
    <recommendedName>
        <fullName evidence="2">Xylanolytic transcriptional activator regulatory domain-containing protein</fullName>
    </recommendedName>
</protein>
<dbReference type="InterPro" id="IPR007219">
    <property type="entry name" value="XnlR_reg_dom"/>
</dbReference>
<gene>
    <name evidence="3" type="ORF">FOTG_15875</name>
</gene>
<accession>X0KQD6</accession>
<organism evidence="3">
    <name type="scientific">Fusarium oxysporum f. sp. vasinfectum 25433</name>
    <dbReference type="NCBI Taxonomy" id="1089449"/>
    <lineage>
        <taxon>Eukaryota</taxon>
        <taxon>Fungi</taxon>
        <taxon>Dikarya</taxon>
        <taxon>Ascomycota</taxon>
        <taxon>Pezizomycotina</taxon>
        <taxon>Sordariomycetes</taxon>
        <taxon>Hypocreomycetidae</taxon>
        <taxon>Hypocreales</taxon>
        <taxon>Nectriaceae</taxon>
        <taxon>Fusarium</taxon>
        <taxon>Fusarium oxysporum species complex</taxon>
    </lineage>
</organism>
<keyword evidence="1" id="KW-0539">Nucleus</keyword>
<dbReference type="Pfam" id="PF04082">
    <property type="entry name" value="Fungal_trans"/>
    <property type="match status" value="1"/>
</dbReference>
<dbReference type="Proteomes" id="UP000030701">
    <property type="component" value="Unassembled WGS sequence"/>
</dbReference>
<sequence length="531" mass="59965">MQSIANYDLPLLPFGFINDAARSKISQAGPSVEVPEMDRCPPRLPAFLRPLRPSITPEDVDYLRIKGALATPSVATQNALLGAFVNFVYPFMPLISLHEFLGIACRRDGANGQVSLLLFQAVMFSAVAFVEMKHLREAGFHTRRDARRAFFLRLRLLYDFDYESDPLTLIQALLLMSYWHESPDNQKDASHWIGVAISLAYTINPHSARENTPEARPPACESIQSQNLWKRIWWSCFMRDRLVALGLRRPMKIREAFDIPMLEVSDFEIQALPRTDTTQPVEFPLLHSIEVQRELALLCISKVKLCICIGHTLTVQYAFLSRENVSPNDTNNSTMLLSPNKDSNIQTVEAVDTELMAWEASLPECCEYRPLNARDATEGKSSIALHRTLLHMIHCATISALHRPRLLPVFLRGPSTPRSRVWNAVARITEMVMGLNDLKLEGYLPPGAIMAILPTMIVHMIEMKNPELQSRERATQGFRECMLLIEQLRATYEVADFATEVLDAGMKKTGLDIKMDKDQPRASGIRPRGGI</sequence>
<dbReference type="GO" id="GO:0008270">
    <property type="term" value="F:zinc ion binding"/>
    <property type="evidence" value="ECO:0007669"/>
    <property type="project" value="InterPro"/>
</dbReference>
<reference evidence="3" key="2">
    <citation type="submission" date="2012-05" db="EMBL/GenBank/DDBJ databases">
        <title>The Genome Annotation of Fusarium oxysporum Cotton.</title>
        <authorList>
            <consortium name="The Broad Institute Genomics Platform"/>
            <person name="Ma L.-J."/>
            <person name="Corby-Kistler H."/>
            <person name="Broz K."/>
            <person name="Gale L.R."/>
            <person name="Jonkers W."/>
            <person name="O'Donnell K."/>
            <person name="Ploetz R."/>
            <person name="Steinberg C."/>
            <person name="Schwartz D.C."/>
            <person name="VanEtten H."/>
            <person name="Zhou S."/>
            <person name="Young S.K."/>
            <person name="Zeng Q."/>
            <person name="Gargeya S."/>
            <person name="Fitzgerald M."/>
            <person name="Abouelleil A."/>
            <person name="Alvarado L."/>
            <person name="Chapman S.B."/>
            <person name="Gainer-Dewar J."/>
            <person name="Goldberg J."/>
            <person name="Griggs A."/>
            <person name="Gujja S."/>
            <person name="Hansen M."/>
            <person name="Howarth C."/>
            <person name="Imamovic A."/>
            <person name="Ireland A."/>
            <person name="Larimer J."/>
            <person name="McCowan C."/>
            <person name="Murphy C."/>
            <person name="Pearson M."/>
            <person name="Poon T.W."/>
            <person name="Priest M."/>
            <person name="Roberts A."/>
            <person name="Saif S."/>
            <person name="Shea T."/>
            <person name="Sykes S."/>
            <person name="Wortman J."/>
            <person name="Nusbaum C."/>
            <person name="Birren B."/>
        </authorList>
    </citation>
    <scope>NUCLEOTIDE SEQUENCE</scope>
    <source>
        <strain evidence="3">25433</strain>
    </source>
</reference>
<dbReference type="PANTHER" id="PTHR47425">
    <property type="entry name" value="FARB-RELATED"/>
    <property type="match status" value="1"/>
</dbReference>
<feature type="domain" description="Xylanolytic transcriptional activator regulatory" evidence="2">
    <location>
        <begin position="189"/>
        <end position="267"/>
    </location>
</feature>
<evidence type="ECO:0000313" key="3">
    <source>
        <dbReference type="EMBL" id="EXM15783.1"/>
    </source>
</evidence>
<dbReference type="GO" id="GO:0006351">
    <property type="term" value="P:DNA-templated transcription"/>
    <property type="evidence" value="ECO:0007669"/>
    <property type="project" value="InterPro"/>
</dbReference>
<evidence type="ECO:0000259" key="2">
    <source>
        <dbReference type="SMART" id="SM00906"/>
    </source>
</evidence>
<evidence type="ECO:0000256" key="1">
    <source>
        <dbReference type="ARBA" id="ARBA00023242"/>
    </source>
</evidence>
<dbReference type="CDD" id="cd12148">
    <property type="entry name" value="fungal_TF_MHR"/>
    <property type="match status" value="1"/>
</dbReference>
<dbReference type="EMBL" id="JH658012">
    <property type="protein sequence ID" value="EXM15783.1"/>
    <property type="molecule type" value="Genomic_DNA"/>
</dbReference>